<dbReference type="GeneID" id="19187833"/>
<dbReference type="HOGENOM" id="CLU_508980_0_0_1"/>
<feature type="region of interest" description="Disordered" evidence="1">
    <location>
        <begin position="85"/>
        <end position="194"/>
    </location>
</feature>
<dbReference type="AlphaFoldDB" id="W9WZK5"/>
<dbReference type="EMBL" id="AMGX01000004">
    <property type="protein sequence ID" value="EXJ73343.1"/>
    <property type="molecule type" value="Genomic_DNA"/>
</dbReference>
<feature type="chain" id="PRO_5004934576" evidence="2">
    <location>
        <begin position="19"/>
        <end position="535"/>
    </location>
</feature>
<dbReference type="Proteomes" id="UP000019471">
    <property type="component" value="Unassembled WGS sequence"/>
</dbReference>
<feature type="signal peptide" evidence="2">
    <location>
        <begin position="1"/>
        <end position="18"/>
    </location>
</feature>
<evidence type="ECO:0000313" key="3">
    <source>
        <dbReference type="EMBL" id="EXJ73343.1"/>
    </source>
</evidence>
<dbReference type="RefSeq" id="XP_007741906.1">
    <property type="nucleotide sequence ID" value="XM_007743716.1"/>
</dbReference>
<proteinExistence type="predicted"/>
<name>W9WZK5_9EURO</name>
<keyword evidence="2" id="KW-0732">Signal</keyword>
<comment type="caution">
    <text evidence="3">The sequence shown here is derived from an EMBL/GenBank/DDBJ whole genome shotgun (WGS) entry which is preliminary data.</text>
</comment>
<protein>
    <submittedName>
        <fullName evidence="3">Uncharacterized protein</fullName>
    </submittedName>
</protein>
<evidence type="ECO:0000313" key="4">
    <source>
        <dbReference type="Proteomes" id="UP000019471"/>
    </source>
</evidence>
<evidence type="ECO:0000256" key="2">
    <source>
        <dbReference type="SAM" id="SignalP"/>
    </source>
</evidence>
<keyword evidence="4" id="KW-1185">Reference proteome</keyword>
<reference evidence="3 4" key="1">
    <citation type="submission" date="2013-03" db="EMBL/GenBank/DDBJ databases">
        <title>The Genome Sequence of Cladophialophora psammophila CBS 110553.</title>
        <authorList>
            <consortium name="The Broad Institute Genomics Platform"/>
            <person name="Cuomo C."/>
            <person name="de Hoog S."/>
            <person name="Gorbushina A."/>
            <person name="Walker B."/>
            <person name="Young S.K."/>
            <person name="Zeng Q."/>
            <person name="Gargeya S."/>
            <person name="Fitzgerald M."/>
            <person name="Haas B."/>
            <person name="Abouelleil A."/>
            <person name="Allen A.W."/>
            <person name="Alvarado L."/>
            <person name="Arachchi H.M."/>
            <person name="Berlin A.M."/>
            <person name="Chapman S.B."/>
            <person name="Gainer-Dewar J."/>
            <person name="Goldberg J."/>
            <person name="Griggs A."/>
            <person name="Gujja S."/>
            <person name="Hansen M."/>
            <person name="Howarth C."/>
            <person name="Imamovic A."/>
            <person name="Ireland A."/>
            <person name="Larimer J."/>
            <person name="McCowan C."/>
            <person name="Murphy C."/>
            <person name="Pearson M."/>
            <person name="Poon T.W."/>
            <person name="Priest M."/>
            <person name="Roberts A."/>
            <person name="Saif S."/>
            <person name="Shea T."/>
            <person name="Sisk P."/>
            <person name="Sykes S."/>
            <person name="Wortman J."/>
            <person name="Nusbaum C."/>
            <person name="Birren B."/>
        </authorList>
    </citation>
    <scope>NUCLEOTIDE SEQUENCE [LARGE SCALE GENOMIC DNA]</scope>
    <source>
        <strain evidence="3 4">CBS 110553</strain>
    </source>
</reference>
<sequence length="535" mass="57374">MVWTKYLLTLVLAASVSRLGISRAVHASTPSCADEFCSNGASHDLPSDLLPRLDRFQDHDLSGITTHWSRREHQSLPRVAALALPKEPEPVAPKPVSPATGPSHLDGPSTEPASNPAAGLDPTKPKVSEEPSASPTSVPSQTPSPSIEPDPNHSVLQPVSADDPFTPVPQPTTVSDAAGCGLKRSDGPCPGPSDNIGDDVPGQAPDAVAATRAGRPVDDDAVAYDYLLEVQSERGTGLVNDKLANLQSRIATDAPDDPVRTDEINNNFVFGSTVPLVPVKLGDEAPQPFEFDDVFNFALDHGQFPPLLSQAGVTLSDTRGFREALTSNGATQPTLKWSWSGDQKVAFTDWSYKKKDTSAMSPKAHYTELTMALFKAKGVDTSKIDAIAQTRIANTSTEKTIDSIFESFGMPRKFGNPNNNVVVLRRSDTDPAKKEAFDAYFRTANGKGTVNLLAFHANDWGSRSPDILFCKELASVVQAITRLSPLHRGAQFLTLANVPKLAARAGGETVGWGDRLRNLLSVLYSVMNPYCPYSA</sequence>
<gene>
    <name evidence="3" type="ORF">A1O5_03103</name>
</gene>
<feature type="compositionally biased region" description="Low complexity" evidence="1">
    <location>
        <begin position="131"/>
        <end position="145"/>
    </location>
</feature>
<organism evidence="3 4">
    <name type="scientific">Cladophialophora psammophila CBS 110553</name>
    <dbReference type="NCBI Taxonomy" id="1182543"/>
    <lineage>
        <taxon>Eukaryota</taxon>
        <taxon>Fungi</taxon>
        <taxon>Dikarya</taxon>
        <taxon>Ascomycota</taxon>
        <taxon>Pezizomycotina</taxon>
        <taxon>Eurotiomycetes</taxon>
        <taxon>Chaetothyriomycetidae</taxon>
        <taxon>Chaetothyriales</taxon>
        <taxon>Herpotrichiellaceae</taxon>
        <taxon>Cladophialophora</taxon>
    </lineage>
</organism>
<evidence type="ECO:0000256" key="1">
    <source>
        <dbReference type="SAM" id="MobiDB-lite"/>
    </source>
</evidence>
<accession>W9WZK5</accession>